<dbReference type="Proteomes" id="UP001141552">
    <property type="component" value="Unassembled WGS sequence"/>
</dbReference>
<reference evidence="4" key="2">
    <citation type="journal article" date="2023" name="Plants (Basel)">
        <title>Annotation of the Turnera subulata (Passifloraceae) Draft Genome Reveals the S-Locus Evolved after the Divergence of Turneroideae from Passifloroideae in a Stepwise Manner.</title>
        <authorList>
            <person name="Henning P.M."/>
            <person name="Roalson E.H."/>
            <person name="Mir W."/>
            <person name="McCubbin A.G."/>
            <person name="Shore J.S."/>
        </authorList>
    </citation>
    <scope>NUCLEOTIDE SEQUENCE</scope>
    <source>
        <strain evidence="4">F60SS</strain>
    </source>
</reference>
<dbReference type="OrthoDB" id="271862at2759"/>
<dbReference type="SUPFAM" id="SSF47769">
    <property type="entry name" value="SAM/Pointed domain"/>
    <property type="match status" value="1"/>
</dbReference>
<keyword evidence="1" id="KW-0677">Repeat</keyword>
<reference evidence="4" key="1">
    <citation type="submission" date="2022-02" db="EMBL/GenBank/DDBJ databases">
        <authorList>
            <person name="Henning P.M."/>
            <person name="McCubbin A.G."/>
            <person name="Shore J.S."/>
        </authorList>
    </citation>
    <scope>NUCLEOTIDE SEQUENCE</scope>
    <source>
        <strain evidence="4">F60SS</strain>
        <tissue evidence="4">Leaves</tissue>
    </source>
</reference>
<dbReference type="Pfam" id="PF07647">
    <property type="entry name" value="SAM_2"/>
    <property type="match status" value="1"/>
</dbReference>
<dbReference type="PROSITE" id="PS50105">
    <property type="entry name" value="SAM_DOMAIN"/>
    <property type="match status" value="1"/>
</dbReference>
<dbReference type="EMBL" id="JAKUCV010004783">
    <property type="protein sequence ID" value="KAJ4834097.1"/>
    <property type="molecule type" value="Genomic_DNA"/>
</dbReference>
<dbReference type="InterPro" id="IPR001660">
    <property type="entry name" value="SAM"/>
</dbReference>
<comment type="caution">
    <text evidence="4">The sequence shown here is derived from an EMBL/GenBank/DDBJ whole genome shotgun (WGS) entry which is preliminary data.</text>
</comment>
<protein>
    <recommendedName>
        <fullName evidence="3">SAM domain-containing protein</fullName>
    </recommendedName>
</protein>
<evidence type="ECO:0000256" key="2">
    <source>
        <dbReference type="SAM" id="MobiDB-lite"/>
    </source>
</evidence>
<accession>A0A9Q0FP92</accession>
<dbReference type="InterPro" id="IPR013761">
    <property type="entry name" value="SAM/pointed_sf"/>
</dbReference>
<dbReference type="Gene3D" id="1.10.150.50">
    <property type="entry name" value="Transcription Factor, Ets-1"/>
    <property type="match status" value="1"/>
</dbReference>
<keyword evidence="5" id="KW-1185">Reference proteome</keyword>
<dbReference type="PANTHER" id="PTHR10627:SF68">
    <property type="entry name" value="F26K24.15 PROTEIN-RELATED"/>
    <property type="match status" value="1"/>
</dbReference>
<proteinExistence type="predicted"/>
<sequence>MGKPKQAKNKATVDSDLLGDDSWVMVKKQRVTILIPSLTHARTSSIQKPDGSTPLKLQNERPTASIDTNTRLPEPDDEQQRMTIPSPDRGIQMLRVHPADQHRSLLRKSPPPRLNVTMEFKSFGPAPRAFKCSSNVLGASKITKTIKPPQLLPGPGGFLDGRTLLNQRLRATLLERKLQKAGGLSRWLASLGLGQFERIFQGKCVNKFQLANLSMKKLKDMGADAVGPRRKLIHAIDCICQPYCFKTC</sequence>
<dbReference type="CDD" id="cd09487">
    <property type="entry name" value="SAM_superfamily"/>
    <property type="match status" value="1"/>
</dbReference>
<gene>
    <name evidence="4" type="ORF">Tsubulata_027193</name>
</gene>
<feature type="compositionally biased region" description="Polar residues" evidence="2">
    <location>
        <begin position="60"/>
        <end position="71"/>
    </location>
</feature>
<feature type="domain" description="SAM" evidence="3">
    <location>
        <begin position="184"/>
        <end position="242"/>
    </location>
</feature>
<evidence type="ECO:0000256" key="1">
    <source>
        <dbReference type="ARBA" id="ARBA00022737"/>
    </source>
</evidence>
<name>A0A9Q0FP92_9ROSI</name>
<evidence type="ECO:0000259" key="3">
    <source>
        <dbReference type="PROSITE" id="PS50105"/>
    </source>
</evidence>
<organism evidence="4 5">
    <name type="scientific">Turnera subulata</name>
    <dbReference type="NCBI Taxonomy" id="218843"/>
    <lineage>
        <taxon>Eukaryota</taxon>
        <taxon>Viridiplantae</taxon>
        <taxon>Streptophyta</taxon>
        <taxon>Embryophyta</taxon>
        <taxon>Tracheophyta</taxon>
        <taxon>Spermatophyta</taxon>
        <taxon>Magnoliopsida</taxon>
        <taxon>eudicotyledons</taxon>
        <taxon>Gunneridae</taxon>
        <taxon>Pentapetalae</taxon>
        <taxon>rosids</taxon>
        <taxon>fabids</taxon>
        <taxon>Malpighiales</taxon>
        <taxon>Passifloraceae</taxon>
        <taxon>Turnera</taxon>
    </lineage>
</organism>
<evidence type="ECO:0000313" key="4">
    <source>
        <dbReference type="EMBL" id="KAJ4834097.1"/>
    </source>
</evidence>
<dbReference type="PANTHER" id="PTHR10627">
    <property type="entry name" value="SCP160"/>
    <property type="match status" value="1"/>
</dbReference>
<dbReference type="SMART" id="SM00454">
    <property type="entry name" value="SAM"/>
    <property type="match status" value="1"/>
</dbReference>
<feature type="region of interest" description="Disordered" evidence="2">
    <location>
        <begin position="41"/>
        <end position="81"/>
    </location>
</feature>
<dbReference type="AlphaFoldDB" id="A0A9Q0FP92"/>
<evidence type="ECO:0000313" key="5">
    <source>
        <dbReference type="Proteomes" id="UP001141552"/>
    </source>
</evidence>